<proteinExistence type="predicted"/>
<name>W6Y586_COCC2</name>
<evidence type="ECO:0000313" key="1">
    <source>
        <dbReference type="EMBL" id="EUC32810.1"/>
    </source>
</evidence>
<sequence length="76" mass="8027">MPVWVATEAVTAIPRADAYSVAASVICALEYPLIASFSHSALKTLTATNSRLSLTTTLTSRSRPASFAIRSCTTAH</sequence>
<dbReference type="KEGG" id="bze:COCCADRAFT_97812"/>
<dbReference type="GeneID" id="19154449"/>
<dbReference type="HOGENOM" id="CLU_2654143_0_0_1"/>
<evidence type="ECO:0000313" key="2">
    <source>
        <dbReference type="Proteomes" id="UP000053841"/>
    </source>
</evidence>
<accession>W6Y586</accession>
<dbReference type="Proteomes" id="UP000053841">
    <property type="component" value="Unassembled WGS sequence"/>
</dbReference>
<gene>
    <name evidence="1" type="ORF">COCCADRAFT_97812</name>
</gene>
<keyword evidence="2" id="KW-1185">Reference proteome</keyword>
<dbReference type="RefSeq" id="XP_007712912.1">
    <property type="nucleotide sequence ID" value="XM_007714722.1"/>
</dbReference>
<dbReference type="EMBL" id="KI964624">
    <property type="protein sequence ID" value="EUC32810.1"/>
    <property type="molecule type" value="Genomic_DNA"/>
</dbReference>
<reference evidence="1 2" key="1">
    <citation type="journal article" date="2013" name="PLoS Genet.">
        <title>Comparative genome structure, secondary metabolite, and effector coding capacity across Cochliobolus pathogens.</title>
        <authorList>
            <person name="Condon B.J."/>
            <person name="Leng Y."/>
            <person name="Wu D."/>
            <person name="Bushley K.E."/>
            <person name="Ohm R.A."/>
            <person name="Otillar R."/>
            <person name="Martin J."/>
            <person name="Schackwitz W."/>
            <person name="Grimwood J."/>
            <person name="MohdZainudin N."/>
            <person name="Xue C."/>
            <person name="Wang R."/>
            <person name="Manning V.A."/>
            <person name="Dhillon B."/>
            <person name="Tu Z.J."/>
            <person name="Steffenson B.J."/>
            <person name="Salamov A."/>
            <person name="Sun H."/>
            <person name="Lowry S."/>
            <person name="LaButti K."/>
            <person name="Han J."/>
            <person name="Copeland A."/>
            <person name="Lindquist E."/>
            <person name="Barry K."/>
            <person name="Schmutz J."/>
            <person name="Baker S.E."/>
            <person name="Ciuffetti L.M."/>
            <person name="Grigoriev I.V."/>
            <person name="Zhong S."/>
            <person name="Turgeon B.G."/>
        </authorList>
    </citation>
    <scope>NUCLEOTIDE SEQUENCE [LARGE SCALE GENOMIC DNA]</scope>
    <source>
        <strain evidence="1 2">26-R-13</strain>
    </source>
</reference>
<dbReference type="AlphaFoldDB" id="W6Y586"/>
<organism evidence="1 2">
    <name type="scientific">Cochliobolus carbonum (strain 26-R-13)</name>
    <name type="common">Maize leaf spot fungus</name>
    <name type="synonym">Bipolaris zeicola</name>
    <dbReference type="NCBI Taxonomy" id="930089"/>
    <lineage>
        <taxon>Eukaryota</taxon>
        <taxon>Fungi</taxon>
        <taxon>Dikarya</taxon>
        <taxon>Ascomycota</taxon>
        <taxon>Pezizomycotina</taxon>
        <taxon>Dothideomycetes</taxon>
        <taxon>Pleosporomycetidae</taxon>
        <taxon>Pleosporales</taxon>
        <taxon>Pleosporineae</taxon>
        <taxon>Pleosporaceae</taxon>
        <taxon>Bipolaris</taxon>
    </lineage>
</organism>
<protein>
    <submittedName>
        <fullName evidence="1">Uncharacterized protein</fullName>
    </submittedName>
</protein>